<dbReference type="AlphaFoldDB" id="A0AAV8YCX7"/>
<protein>
    <submittedName>
        <fullName evidence="1">Uncharacterized protein</fullName>
    </submittedName>
</protein>
<evidence type="ECO:0000313" key="2">
    <source>
        <dbReference type="Proteomes" id="UP001162162"/>
    </source>
</evidence>
<organism evidence="1 2">
    <name type="scientific">Aromia moschata</name>
    <dbReference type="NCBI Taxonomy" id="1265417"/>
    <lineage>
        <taxon>Eukaryota</taxon>
        <taxon>Metazoa</taxon>
        <taxon>Ecdysozoa</taxon>
        <taxon>Arthropoda</taxon>
        <taxon>Hexapoda</taxon>
        <taxon>Insecta</taxon>
        <taxon>Pterygota</taxon>
        <taxon>Neoptera</taxon>
        <taxon>Endopterygota</taxon>
        <taxon>Coleoptera</taxon>
        <taxon>Polyphaga</taxon>
        <taxon>Cucujiformia</taxon>
        <taxon>Chrysomeloidea</taxon>
        <taxon>Cerambycidae</taxon>
        <taxon>Cerambycinae</taxon>
        <taxon>Callichromatini</taxon>
        <taxon>Aromia</taxon>
    </lineage>
</organism>
<comment type="caution">
    <text evidence="1">The sequence shown here is derived from an EMBL/GenBank/DDBJ whole genome shotgun (WGS) entry which is preliminary data.</text>
</comment>
<name>A0AAV8YCX7_9CUCU</name>
<evidence type="ECO:0000313" key="1">
    <source>
        <dbReference type="EMBL" id="KAJ8949033.1"/>
    </source>
</evidence>
<dbReference type="Proteomes" id="UP001162162">
    <property type="component" value="Unassembled WGS sequence"/>
</dbReference>
<gene>
    <name evidence="1" type="ORF">NQ318_005207</name>
</gene>
<proteinExistence type="predicted"/>
<dbReference type="EMBL" id="JAPWTK010000125">
    <property type="protein sequence ID" value="KAJ8949033.1"/>
    <property type="molecule type" value="Genomic_DNA"/>
</dbReference>
<reference evidence="1" key="1">
    <citation type="journal article" date="2023" name="Insect Mol. Biol.">
        <title>Genome sequencing provides insights into the evolution of gene families encoding plant cell wall-degrading enzymes in longhorned beetles.</title>
        <authorList>
            <person name="Shin N.R."/>
            <person name="Okamura Y."/>
            <person name="Kirsch R."/>
            <person name="Pauchet Y."/>
        </authorList>
    </citation>
    <scope>NUCLEOTIDE SEQUENCE</scope>
    <source>
        <strain evidence="1">AMC_N1</strain>
    </source>
</reference>
<accession>A0AAV8YCX7</accession>
<sequence length="61" mass="6737">MNAGRSCSPISRKISRVAADISRYRKNVDTYGHVRGHVHLQFTAMLIAKTVVPGQEKILTG</sequence>
<keyword evidence="2" id="KW-1185">Reference proteome</keyword>